<sequence>MGGNRFKYQNFKKLQNDIKTVAKLEGGLRFWFQTRIPETV</sequence>
<protein>
    <submittedName>
        <fullName evidence="1">Uncharacterized protein</fullName>
    </submittedName>
</protein>
<proteinExistence type="predicted"/>
<evidence type="ECO:0000313" key="2">
    <source>
        <dbReference type="Proteomes" id="UP000694240"/>
    </source>
</evidence>
<organism evidence="1 2">
    <name type="scientific">Arabidopsis thaliana x Arabidopsis arenosa</name>
    <dbReference type="NCBI Taxonomy" id="1240361"/>
    <lineage>
        <taxon>Eukaryota</taxon>
        <taxon>Viridiplantae</taxon>
        <taxon>Streptophyta</taxon>
        <taxon>Embryophyta</taxon>
        <taxon>Tracheophyta</taxon>
        <taxon>Spermatophyta</taxon>
        <taxon>Magnoliopsida</taxon>
        <taxon>eudicotyledons</taxon>
        <taxon>Gunneridae</taxon>
        <taxon>Pentapetalae</taxon>
        <taxon>rosids</taxon>
        <taxon>malvids</taxon>
        <taxon>Brassicales</taxon>
        <taxon>Brassicaceae</taxon>
        <taxon>Camelineae</taxon>
        <taxon>Arabidopsis</taxon>
    </lineage>
</organism>
<dbReference type="Proteomes" id="UP000694240">
    <property type="component" value="Chromosome 1"/>
</dbReference>
<evidence type="ECO:0000313" key="1">
    <source>
        <dbReference type="EMBL" id="KAG7648722.1"/>
    </source>
</evidence>
<name>A0A8T2GNA1_9BRAS</name>
<dbReference type="AlphaFoldDB" id="A0A8T2GNA1"/>
<comment type="caution">
    <text evidence="1">The sequence shown here is derived from an EMBL/GenBank/DDBJ whole genome shotgun (WGS) entry which is preliminary data.</text>
</comment>
<keyword evidence="2" id="KW-1185">Reference proteome</keyword>
<reference evidence="1 2" key="1">
    <citation type="submission" date="2020-12" db="EMBL/GenBank/DDBJ databases">
        <title>Concerted genomic and epigenomic changes stabilize Arabidopsis allopolyploids.</title>
        <authorList>
            <person name="Chen Z."/>
        </authorList>
    </citation>
    <scope>NUCLEOTIDE SEQUENCE [LARGE SCALE GENOMIC DNA]</scope>
    <source>
        <strain evidence="1">Allo738</strain>
        <tissue evidence="1">Leaf</tissue>
    </source>
</reference>
<dbReference type="EMBL" id="JAEFBK010000001">
    <property type="protein sequence ID" value="KAG7648722.1"/>
    <property type="molecule type" value="Genomic_DNA"/>
</dbReference>
<accession>A0A8T2GNA1</accession>
<gene>
    <name evidence="1" type="ORF">ISN45_At01g038050</name>
</gene>